<dbReference type="EMBL" id="SLWX01000007">
    <property type="protein sequence ID" value="TCO75738.1"/>
    <property type="molecule type" value="Genomic_DNA"/>
</dbReference>
<proteinExistence type="inferred from homology"/>
<feature type="region of interest" description="Disordered" evidence="2">
    <location>
        <begin position="141"/>
        <end position="179"/>
    </location>
</feature>
<evidence type="ECO:0000313" key="4">
    <source>
        <dbReference type="EMBL" id="TCO75738.1"/>
    </source>
</evidence>
<dbReference type="PANTHER" id="PTHR47814">
    <property type="entry name" value="PEPTIDYL-TRNA HYDROLASE ARFB"/>
    <property type="match status" value="1"/>
</dbReference>
<comment type="caution">
    <text evidence="4">The sequence shown here is derived from an EMBL/GenBank/DDBJ whole genome shotgun (WGS) entry which is preliminary data.</text>
</comment>
<feature type="compositionally biased region" description="Basic residues" evidence="2">
    <location>
        <begin position="153"/>
        <end position="171"/>
    </location>
</feature>
<evidence type="ECO:0000256" key="2">
    <source>
        <dbReference type="SAM" id="MobiDB-lite"/>
    </source>
</evidence>
<keyword evidence="5" id="KW-1185">Reference proteome</keyword>
<dbReference type="GO" id="GO:0004045">
    <property type="term" value="F:peptidyl-tRNA hydrolase activity"/>
    <property type="evidence" value="ECO:0007669"/>
    <property type="project" value="TreeGrafter"/>
</dbReference>
<dbReference type="Pfam" id="PF00472">
    <property type="entry name" value="RF-1"/>
    <property type="match status" value="1"/>
</dbReference>
<dbReference type="SUPFAM" id="SSF75620">
    <property type="entry name" value="Release factor"/>
    <property type="match status" value="1"/>
</dbReference>
<dbReference type="NCBIfam" id="NF006718">
    <property type="entry name" value="PRK09256.1"/>
    <property type="match status" value="1"/>
</dbReference>
<protein>
    <submittedName>
        <fullName evidence="4">Ribosome-associated protein</fullName>
    </submittedName>
</protein>
<dbReference type="InterPro" id="IPR045853">
    <property type="entry name" value="Pep_chain_release_fac_I_sf"/>
</dbReference>
<dbReference type="GO" id="GO:0003747">
    <property type="term" value="F:translation release factor activity"/>
    <property type="evidence" value="ECO:0007669"/>
    <property type="project" value="InterPro"/>
</dbReference>
<reference evidence="4 5" key="1">
    <citation type="submission" date="2019-03" db="EMBL/GenBank/DDBJ databases">
        <title>Genomic Encyclopedia of Type Strains, Phase IV (KMG-IV): sequencing the most valuable type-strain genomes for metagenomic binning, comparative biology and taxonomic classification.</title>
        <authorList>
            <person name="Goeker M."/>
        </authorList>
    </citation>
    <scope>NUCLEOTIDE SEQUENCE [LARGE SCALE GENOMIC DNA]</scope>
    <source>
        <strain evidence="4 5">DSM 23344</strain>
    </source>
</reference>
<dbReference type="AlphaFoldDB" id="A0A4R2KZM6"/>
<dbReference type="GO" id="GO:0072344">
    <property type="term" value="P:rescue of stalled ribosome"/>
    <property type="evidence" value="ECO:0007669"/>
    <property type="project" value="TreeGrafter"/>
</dbReference>
<feature type="domain" description="Prokaryotic-type class I peptide chain release factors" evidence="3">
    <location>
        <begin position="60"/>
        <end position="76"/>
    </location>
</feature>
<evidence type="ECO:0000259" key="3">
    <source>
        <dbReference type="PROSITE" id="PS00745"/>
    </source>
</evidence>
<dbReference type="PANTHER" id="PTHR47814:SF1">
    <property type="entry name" value="PEPTIDYL-TRNA HYDROLASE ARFB"/>
    <property type="match status" value="1"/>
</dbReference>
<name>A0A4R2KZM6_9GAMM</name>
<dbReference type="GO" id="GO:0043022">
    <property type="term" value="F:ribosome binding"/>
    <property type="evidence" value="ECO:0007669"/>
    <property type="project" value="TreeGrafter"/>
</dbReference>
<organism evidence="4 5">
    <name type="scientific">Chromatocurvus halotolerans</name>
    <dbReference type="NCBI Taxonomy" id="1132028"/>
    <lineage>
        <taxon>Bacteria</taxon>
        <taxon>Pseudomonadati</taxon>
        <taxon>Pseudomonadota</taxon>
        <taxon>Gammaproteobacteria</taxon>
        <taxon>Cellvibrionales</taxon>
        <taxon>Halieaceae</taxon>
        <taxon>Chromatocurvus</taxon>
    </lineage>
</organism>
<sequence length="179" mass="20234">MPLFGSLGDRGNQCLLYPHQPAFASVSFRRLHVVCYNFPMLQINPQIAIPLEEIELVPIRAQGAGGQHVNKVSTAIHLRFDSQSSSLPEPYRSALLARRDHRITAEGVVTIKAQRFRSQARNREDALERLAELIRRSSIPRKKRVATRPTLASKKRRLDGKTHRARLKAGRGRVSSRDV</sequence>
<dbReference type="InterPro" id="IPR000352">
    <property type="entry name" value="Pep_chain_release_fac_I"/>
</dbReference>
<dbReference type="Gene3D" id="3.30.160.20">
    <property type="match status" value="1"/>
</dbReference>
<evidence type="ECO:0000313" key="5">
    <source>
        <dbReference type="Proteomes" id="UP000294980"/>
    </source>
</evidence>
<dbReference type="PROSITE" id="PS00745">
    <property type="entry name" value="RF_PROK_I"/>
    <property type="match status" value="1"/>
</dbReference>
<dbReference type="Proteomes" id="UP000294980">
    <property type="component" value="Unassembled WGS sequence"/>
</dbReference>
<accession>A0A4R2KZM6</accession>
<evidence type="ECO:0000256" key="1">
    <source>
        <dbReference type="ARBA" id="ARBA00010835"/>
    </source>
</evidence>
<gene>
    <name evidence="4" type="ORF">EV688_107162</name>
</gene>
<comment type="similarity">
    <text evidence="1">Belongs to the prokaryotic/mitochondrial release factor family.</text>
</comment>